<protein>
    <recommendedName>
        <fullName evidence="1">Extradiol ring-cleavage dioxygenase class III enzyme subunit B domain-containing protein</fullName>
    </recommendedName>
</protein>
<feature type="domain" description="Extradiol ring-cleavage dioxygenase class III enzyme subunit B" evidence="1">
    <location>
        <begin position="7"/>
        <end position="280"/>
    </location>
</feature>
<dbReference type="EMBL" id="UINC01000964">
    <property type="protein sequence ID" value="SUZ65631.1"/>
    <property type="molecule type" value="Genomic_DNA"/>
</dbReference>
<dbReference type="GO" id="GO:0016702">
    <property type="term" value="F:oxidoreductase activity, acting on single donors with incorporation of molecular oxygen, incorporation of two atoms of oxygen"/>
    <property type="evidence" value="ECO:0007669"/>
    <property type="project" value="UniProtKB-ARBA"/>
</dbReference>
<dbReference type="InterPro" id="IPR004183">
    <property type="entry name" value="Xdiol_dOase_suB"/>
</dbReference>
<organism evidence="2">
    <name type="scientific">marine metagenome</name>
    <dbReference type="NCBI Taxonomy" id="408172"/>
    <lineage>
        <taxon>unclassified sequences</taxon>
        <taxon>metagenomes</taxon>
        <taxon>ecological metagenomes</taxon>
    </lineage>
</organism>
<dbReference type="Gene3D" id="3.40.830.10">
    <property type="entry name" value="LigB-like"/>
    <property type="match status" value="1"/>
</dbReference>
<dbReference type="AlphaFoldDB" id="A0A381PF48"/>
<evidence type="ECO:0000313" key="2">
    <source>
        <dbReference type="EMBL" id="SUZ65631.1"/>
    </source>
</evidence>
<evidence type="ECO:0000259" key="1">
    <source>
        <dbReference type="Pfam" id="PF02900"/>
    </source>
</evidence>
<proteinExistence type="predicted"/>
<dbReference type="GO" id="GO:0008198">
    <property type="term" value="F:ferrous iron binding"/>
    <property type="evidence" value="ECO:0007669"/>
    <property type="project" value="InterPro"/>
</dbReference>
<name>A0A381PF48_9ZZZZ</name>
<dbReference type="SUPFAM" id="SSF53213">
    <property type="entry name" value="LigB-like"/>
    <property type="match status" value="1"/>
</dbReference>
<accession>A0A381PF48</accession>
<dbReference type="Pfam" id="PF02900">
    <property type="entry name" value="LigB"/>
    <property type="match status" value="1"/>
</dbReference>
<gene>
    <name evidence="2" type="ORF">METZ01_LOCUS18485</name>
</gene>
<reference evidence="2" key="1">
    <citation type="submission" date="2018-05" db="EMBL/GenBank/DDBJ databases">
        <authorList>
            <person name="Lanie J.A."/>
            <person name="Ng W.-L."/>
            <person name="Kazmierczak K.M."/>
            <person name="Andrzejewski T.M."/>
            <person name="Davidsen T.M."/>
            <person name="Wayne K.J."/>
            <person name="Tettelin H."/>
            <person name="Glass J.I."/>
            <person name="Rusch D."/>
            <person name="Podicherti R."/>
            <person name="Tsui H.-C.T."/>
            <person name="Winkler M.E."/>
        </authorList>
    </citation>
    <scope>NUCLEOTIDE SEQUENCE</scope>
</reference>
<sequence length="286" mass="31788">MGEIVAAALVSHDPTIMLDEEVRRAGNGGQDTSLVAGFAEIRNELSALGADTLIIFDTHWFTTAEHIVAGSDHYRGTYTSDELPTIISDYEYDYAGAPQLAEAIERAAKTNRQRARNVTNENISRHYPTINLVHYLRLDEKILSVSVCQTAACHNYLGFGQVIAEAIGQTTGRFALLASGGMSHSFWPLDDFSRHLGKDPDNVISEDAREFDERILELWRVGDHATVIDRYPEYLRFQPEGFFGHYLMTIGALGGRDCTAKGRLMSNYENAAGTGQAHVWFDLGRE</sequence>